<dbReference type="PANTHER" id="PTHR11556">
    <property type="entry name" value="FRUCTOSE-1,6-BISPHOSPHATASE-RELATED"/>
    <property type="match status" value="1"/>
</dbReference>
<dbReference type="Gene3D" id="3.30.540.10">
    <property type="entry name" value="Fructose-1,6-Bisphosphatase, subunit A, domain 1"/>
    <property type="match status" value="1"/>
</dbReference>
<keyword evidence="4 9" id="KW-0479">Metal-binding</keyword>
<dbReference type="InterPro" id="IPR044015">
    <property type="entry name" value="FBPase_C_dom"/>
</dbReference>
<feature type="domain" description="Fructose-1-6-bisphosphatase class 1 C-terminal" evidence="12">
    <location>
        <begin position="198"/>
        <end position="331"/>
    </location>
</feature>
<feature type="binding site" evidence="9">
    <location>
        <position position="113"/>
    </location>
    <ligand>
        <name>Mg(2+)</name>
        <dbReference type="ChEBI" id="CHEBI:18420"/>
        <label>2</label>
    </ligand>
</feature>
<feature type="binding site" evidence="9">
    <location>
        <position position="116"/>
    </location>
    <ligand>
        <name>Mg(2+)</name>
        <dbReference type="ChEBI" id="CHEBI:18420"/>
        <label>2</label>
    </ligand>
</feature>
<dbReference type="RefSeq" id="WP_201177604.1">
    <property type="nucleotide sequence ID" value="NZ_JAEPWM010000015.1"/>
</dbReference>
<feature type="binding site" evidence="9">
    <location>
        <position position="280"/>
    </location>
    <ligand>
        <name>Mg(2+)</name>
        <dbReference type="ChEBI" id="CHEBI:18420"/>
        <label>2</label>
    </ligand>
</feature>
<comment type="subcellular location">
    <subcellularLocation>
        <location evidence="9">Cytoplasm</location>
    </subcellularLocation>
</comment>
<reference evidence="13" key="2">
    <citation type="submission" date="2021-01" db="EMBL/GenBank/DDBJ databases">
        <authorList>
            <person name="Kang M."/>
        </authorList>
    </citation>
    <scope>NUCLEOTIDE SEQUENCE</scope>
    <source>
        <strain evidence="13">KACC 17527</strain>
    </source>
</reference>
<dbReference type="HAMAP" id="MF_01855">
    <property type="entry name" value="FBPase_class1"/>
    <property type="match status" value="1"/>
</dbReference>
<evidence type="ECO:0000256" key="6">
    <source>
        <dbReference type="ARBA" id="ARBA00022842"/>
    </source>
</evidence>
<evidence type="ECO:0000256" key="3">
    <source>
        <dbReference type="ARBA" id="ARBA00022490"/>
    </source>
</evidence>
<comment type="subunit">
    <text evidence="9">Homotetramer.</text>
</comment>
<keyword evidence="6 9" id="KW-0460">Magnesium</keyword>
<evidence type="ECO:0000256" key="7">
    <source>
        <dbReference type="ARBA" id="ARBA00023277"/>
    </source>
</evidence>
<dbReference type="EC" id="3.1.3.11" evidence="9"/>
<dbReference type="GO" id="GO:0042132">
    <property type="term" value="F:fructose 1,6-bisphosphate 1-phosphatase activity"/>
    <property type="evidence" value="ECO:0007669"/>
    <property type="project" value="UniProtKB-UniRule"/>
</dbReference>
<keyword evidence="5 9" id="KW-0378">Hydrolase</keyword>
<dbReference type="NCBIfam" id="NF006779">
    <property type="entry name" value="PRK09293.1-3"/>
    <property type="match status" value="1"/>
</dbReference>
<feature type="binding site" evidence="9">
    <location>
        <position position="91"/>
    </location>
    <ligand>
        <name>Mg(2+)</name>
        <dbReference type="ChEBI" id="CHEBI:18420"/>
        <label>1</label>
    </ligand>
</feature>
<dbReference type="Pfam" id="PF00316">
    <property type="entry name" value="FBPase"/>
    <property type="match status" value="1"/>
</dbReference>
<dbReference type="FunFam" id="3.40.190.80:FF:000011">
    <property type="entry name" value="Fructose-1,6-bisphosphatase class 1"/>
    <property type="match status" value="1"/>
</dbReference>
<comment type="pathway">
    <text evidence="8">Carbohydrate biosynthesis.</text>
</comment>
<reference evidence="13" key="1">
    <citation type="journal article" date="2012" name="J. Microbiol. Biotechnol.">
        <title>Ramlibacter ginsenosidimutans sp. nov., with ginsenoside-converting activity.</title>
        <authorList>
            <person name="Wang L."/>
            <person name="An D.S."/>
            <person name="Kim S.G."/>
            <person name="Jin F.X."/>
            <person name="Kim S.C."/>
            <person name="Lee S.T."/>
            <person name="Im W.T."/>
        </authorList>
    </citation>
    <scope>NUCLEOTIDE SEQUENCE</scope>
    <source>
        <strain evidence="13">KACC 17527</strain>
    </source>
</reference>
<dbReference type="PRINTS" id="PR00115">
    <property type="entry name" value="F16BPHPHTASE"/>
</dbReference>
<dbReference type="GO" id="GO:0000287">
    <property type="term" value="F:magnesium ion binding"/>
    <property type="evidence" value="ECO:0007669"/>
    <property type="project" value="UniProtKB-UniRule"/>
</dbReference>
<evidence type="ECO:0000256" key="2">
    <source>
        <dbReference type="ARBA" id="ARBA00010941"/>
    </source>
</evidence>
<gene>
    <name evidence="9" type="primary">fbp</name>
    <name evidence="13" type="ORF">JJB11_24105</name>
</gene>
<evidence type="ECO:0000256" key="9">
    <source>
        <dbReference type="HAMAP-Rule" id="MF_01855"/>
    </source>
</evidence>
<evidence type="ECO:0000256" key="4">
    <source>
        <dbReference type="ARBA" id="ARBA00022723"/>
    </source>
</evidence>
<dbReference type="PANTHER" id="PTHR11556:SF35">
    <property type="entry name" value="SEDOHEPTULOSE-1,7-BISPHOSPHATASE, CHLOROPLASTIC"/>
    <property type="match status" value="1"/>
</dbReference>
<keyword evidence="3 9" id="KW-0963">Cytoplasm</keyword>
<feature type="binding site" evidence="9">
    <location>
        <position position="274"/>
    </location>
    <ligand>
        <name>substrate</name>
    </ligand>
</feature>
<dbReference type="GO" id="GO:0005829">
    <property type="term" value="C:cytosol"/>
    <property type="evidence" value="ECO:0007669"/>
    <property type="project" value="TreeGrafter"/>
</dbReference>
<organism evidence="13 14">
    <name type="scientific">Ramlibacter ginsenosidimutans</name>
    <dbReference type="NCBI Taxonomy" id="502333"/>
    <lineage>
        <taxon>Bacteria</taxon>
        <taxon>Pseudomonadati</taxon>
        <taxon>Pseudomonadota</taxon>
        <taxon>Betaproteobacteria</taxon>
        <taxon>Burkholderiales</taxon>
        <taxon>Comamonadaceae</taxon>
        <taxon>Ramlibacter</taxon>
    </lineage>
</organism>
<dbReference type="GO" id="GO:0006000">
    <property type="term" value="P:fructose metabolic process"/>
    <property type="evidence" value="ECO:0007669"/>
    <property type="project" value="TreeGrafter"/>
</dbReference>
<dbReference type="SUPFAM" id="SSF56655">
    <property type="entry name" value="Carbohydrate phosphatase"/>
    <property type="match status" value="1"/>
</dbReference>
<dbReference type="FunFam" id="3.30.540.10:FF:000006">
    <property type="entry name" value="Fructose-1,6-bisphosphatase class 1"/>
    <property type="match status" value="1"/>
</dbReference>
<comment type="cofactor">
    <cofactor evidence="9">
        <name>Mg(2+)</name>
        <dbReference type="ChEBI" id="CHEBI:18420"/>
    </cofactor>
    <text evidence="9">Binds 2 magnesium ions per subunit.</text>
</comment>
<dbReference type="GO" id="GO:0006094">
    <property type="term" value="P:gluconeogenesis"/>
    <property type="evidence" value="ECO:0007669"/>
    <property type="project" value="UniProtKB-UniRule"/>
</dbReference>
<dbReference type="Gene3D" id="3.40.190.80">
    <property type="match status" value="1"/>
</dbReference>
<evidence type="ECO:0000313" key="14">
    <source>
        <dbReference type="Proteomes" id="UP000630528"/>
    </source>
</evidence>
<dbReference type="GO" id="GO:0006002">
    <property type="term" value="P:fructose 6-phosphate metabolic process"/>
    <property type="evidence" value="ECO:0007669"/>
    <property type="project" value="TreeGrafter"/>
</dbReference>
<dbReference type="EMBL" id="JAEPWM010000015">
    <property type="protein sequence ID" value="MBK6009193.1"/>
    <property type="molecule type" value="Genomic_DNA"/>
</dbReference>
<evidence type="ECO:0000259" key="11">
    <source>
        <dbReference type="Pfam" id="PF00316"/>
    </source>
</evidence>
<dbReference type="InterPro" id="IPR028343">
    <property type="entry name" value="FBPtase"/>
</dbReference>
<dbReference type="NCBIfam" id="NF006778">
    <property type="entry name" value="PRK09293.1-1"/>
    <property type="match status" value="1"/>
</dbReference>
<comment type="catalytic activity">
    <reaction evidence="1 9">
        <text>beta-D-fructose 1,6-bisphosphate + H2O = beta-D-fructose 6-phosphate + phosphate</text>
        <dbReference type="Rhea" id="RHEA:11064"/>
        <dbReference type="ChEBI" id="CHEBI:15377"/>
        <dbReference type="ChEBI" id="CHEBI:32966"/>
        <dbReference type="ChEBI" id="CHEBI:43474"/>
        <dbReference type="ChEBI" id="CHEBI:57634"/>
        <dbReference type="EC" id="3.1.3.11"/>
    </reaction>
</comment>
<comment type="caution">
    <text evidence="13">The sequence shown here is derived from an EMBL/GenBank/DDBJ whole genome shotgun (WGS) entry which is preliminary data.</text>
</comment>
<dbReference type="GO" id="GO:0005986">
    <property type="term" value="P:sucrose biosynthetic process"/>
    <property type="evidence" value="ECO:0007669"/>
    <property type="project" value="TreeGrafter"/>
</dbReference>
<dbReference type="InterPro" id="IPR033391">
    <property type="entry name" value="FBPase_N"/>
</dbReference>
<dbReference type="PIRSF" id="PIRSF000904">
    <property type="entry name" value="FBPtase_SBPase"/>
    <property type="match status" value="1"/>
</dbReference>
<evidence type="ECO:0000256" key="8">
    <source>
        <dbReference type="ARBA" id="ARBA00024331"/>
    </source>
</evidence>
<dbReference type="Proteomes" id="UP000630528">
    <property type="component" value="Unassembled WGS sequence"/>
</dbReference>
<proteinExistence type="inferred from homology"/>
<keyword evidence="14" id="KW-1185">Reference proteome</keyword>
<feature type="binding site" evidence="9">
    <location>
        <begin position="116"/>
        <end position="119"/>
    </location>
    <ligand>
        <name>substrate</name>
    </ligand>
</feature>
<dbReference type="Pfam" id="PF18913">
    <property type="entry name" value="FBPase_C"/>
    <property type="match status" value="1"/>
</dbReference>
<comment type="similarity">
    <text evidence="2 9 10">Belongs to the FBPase class 1 family.</text>
</comment>
<evidence type="ECO:0000256" key="1">
    <source>
        <dbReference type="ARBA" id="ARBA00001273"/>
    </source>
</evidence>
<feature type="binding site" evidence="9">
    <location>
        <position position="208"/>
    </location>
    <ligand>
        <name>substrate</name>
    </ligand>
</feature>
<evidence type="ECO:0000259" key="12">
    <source>
        <dbReference type="Pfam" id="PF18913"/>
    </source>
</evidence>
<dbReference type="AlphaFoldDB" id="A0A934TXC6"/>
<feature type="binding site" evidence="9">
    <location>
        <position position="113"/>
    </location>
    <ligand>
        <name>Mg(2+)</name>
        <dbReference type="ChEBI" id="CHEBI:18420"/>
        <label>1</label>
    </ligand>
</feature>
<dbReference type="GO" id="GO:0030388">
    <property type="term" value="P:fructose 1,6-bisphosphate metabolic process"/>
    <property type="evidence" value="ECO:0007669"/>
    <property type="project" value="TreeGrafter"/>
</dbReference>
<dbReference type="NCBIfam" id="NF006780">
    <property type="entry name" value="PRK09293.1-4"/>
    <property type="match status" value="1"/>
</dbReference>
<sequence>MSNTSLTRYLVEQQRTHGHIPGQLRLLIEVVARACKRISHAVNKGALGDVLGSAGTGNVQGEIQKKLDIIANEVLIEANEWGGHLAGMASEEMEGIYVVPNRFPKGEYLLLFDPLDGSSNIDVNVSIGTIFSVLKMPEGDRGVDEGDFLQAGHKQVAAGYCVYGPQTTLVLTVGDGVAMFTLDREQGSFVLTQEDVRIPEDTKEFAINMSNMRHWDAPVKRYIDECLAGKEGPRGKDFNMRWIASMVADVHRILTRGGIFMYPWDKREPDKPGKLRLMYEANPMSWLVEQAGGAATNGKQRILDIQPKKLHERVSVILGSKNEVERVTAYHRQ</sequence>
<feature type="domain" description="Fructose-1-6-bisphosphatase class I N-terminal" evidence="11">
    <location>
        <begin position="5"/>
        <end position="194"/>
    </location>
</feature>
<accession>A0A934TXC6</accession>
<dbReference type="PIRSF" id="PIRSF500210">
    <property type="entry name" value="FBPtase"/>
    <property type="match status" value="1"/>
</dbReference>
<evidence type="ECO:0000256" key="10">
    <source>
        <dbReference type="RuleBase" id="RU000508"/>
    </source>
</evidence>
<comment type="caution">
    <text evidence="9">Lacks conserved residue(s) required for the propagation of feature annotation.</text>
</comment>
<evidence type="ECO:0000313" key="13">
    <source>
        <dbReference type="EMBL" id="MBK6009193.1"/>
    </source>
</evidence>
<name>A0A934TXC6_9BURK</name>
<dbReference type="InterPro" id="IPR000146">
    <property type="entry name" value="FBPase_class-1"/>
</dbReference>
<evidence type="ECO:0000256" key="5">
    <source>
        <dbReference type="ARBA" id="ARBA00022801"/>
    </source>
</evidence>
<dbReference type="CDD" id="cd00354">
    <property type="entry name" value="FBPase"/>
    <property type="match status" value="1"/>
</dbReference>
<keyword evidence="7 9" id="KW-0119">Carbohydrate metabolism</keyword>
<protein>
    <recommendedName>
        <fullName evidence="9">Fructose-1,6-bisphosphatase class 1</fullName>
        <shortName evidence="9">FBPase class 1</shortName>
        <ecNumber evidence="9">3.1.3.11</ecNumber>
    </recommendedName>
    <alternativeName>
        <fullName evidence="9">D-fructose-1,6-bisphosphate 1-phosphohydrolase class 1</fullName>
    </alternativeName>
</protein>
<feature type="binding site" evidence="9">
    <location>
        <position position="115"/>
    </location>
    <ligand>
        <name>Mg(2+)</name>
        <dbReference type="ChEBI" id="CHEBI:18420"/>
        <label>1</label>
    </ligand>
</feature>